<comment type="caution">
    <text evidence="1">The sequence shown here is derived from an EMBL/GenBank/DDBJ whole genome shotgun (WGS) entry which is preliminary data.</text>
</comment>
<evidence type="ECO:0000313" key="1">
    <source>
        <dbReference type="EMBL" id="CAI0625894.1"/>
    </source>
</evidence>
<accession>A0AAV0RYC8</accession>
<dbReference type="EMBL" id="CAMGYJ010000011">
    <property type="protein sequence ID" value="CAI0625894.1"/>
    <property type="molecule type" value="Genomic_DNA"/>
</dbReference>
<reference evidence="1" key="1">
    <citation type="submission" date="2022-08" db="EMBL/GenBank/DDBJ databases">
        <authorList>
            <person name="Gutierrez-Valencia J."/>
        </authorList>
    </citation>
    <scope>NUCLEOTIDE SEQUENCE</scope>
</reference>
<evidence type="ECO:0000313" key="2">
    <source>
        <dbReference type="Proteomes" id="UP001154282"/>
    </source>
</evidence>
<organism evidence="1 2">
    <name type="scientific">Linum tenue</name>
    <dbReference type="NCBI Taxonomy" id="586396"/>
    <lineage>
        <taxon>Eukaryota</taxon>
        <taxon>Viridiplantae</taxon>
        <taxon>Streptophyta</taxon>
        <taxon>Embryophyta</taxon>
        <taxon>Tracheophyta</taxon>
        <taxon>Spermatophyta</taxon>
        <taxon>Magnoliopsida</taxon>
        <taxon>eudicotyledons</taxon>
        <taxon>Gunneridae</taxon>
        <taxon>Pentapetalae</taxon>
        <taxon>rosids</taxon>
        <taxon>fabids</taxon>
        <taxon>Malpighiales</taxon>
        <taxon>Linaceae</taxon>
        <taxon>Linum</taxon>
    </lineage>
</organism>
<dbReference type="AlphaFoldDB" id="A0AAV0RYC8"/>
<sequence length="51" mass="6045">MVTDHNTIIFKLIHHHPARRFSSLSRHGLCFGREEETEEMRCCLSMRSCLK</sequence>
<proteinExistence type="predicted"/>
<name>A0AAV0RYC8_9ROSI</name>
<keyword evidence="2" id="KW-1185">Reference proteome</keyword>
<protein>
    <submittedName>
        <fullName evidence="1">Uncharacterized protein</fullName>
    </submittedName>
</protein>
<dbReference type="Proteomes" id="UP001154282">
    <property type="component" value="Unassembled WGS sequence"/>
</dbReference>
<gene>
    <name evidence="1" type="ORF">LITE_LOCUS50618</name>
</gene>